<dbReference type="EMBL" id="BK015965">
    <property type="protein sequence ID" value="DAF87651.1"/>
    <property type="molecule type" value="Genomic_DNA"/>
</dbReference>
<reference evidence="1" key="1">
    <citation type="journal article" date="2021" name="Proc. Natl. Acad. Sci. U.S.A.">
        <title>A Catalog of Tens of Thousands of Viruses from Human Metagenomes Reveals Hidden Associations with Chronic Diseases.</title>
        <authorList>
            <person name="Tisza M.J."/>
            <person name="Buck C.B."/>
        </authorList>
    </citation>
    <scope>NUCLEOTIDE SEQUENCE</scope>
    <source>
        <strain evidence="1">Ctuvi3</strain>
    </source>
</reference>
<sequence length="189" mass="21143">MINEKEILKELDERIELQGIIVEHSYTGNRSGNAAYEQGRFDEIKALRDFIKTKSAQEAATSKGTDINSLTQETVYHKKSGMSEEFLINCDTKIIEAGLCLALGHNETGEKKLIEGSHMILKRVIDSVTPMTNHMVPHMIAALRYVADALEEESDDNTKKVAAIAEKMIKALEIDFGKEEVNETNNEES</sequence>
<accession>A0A8S5TZP2</accession>
<evidence type="ECO:0000313" key="1">
    <source>
        <dbReference type="EMBL" id="DAF87651.1"/>
    </source>
</evidence>
<organism evidence="1">
    <name type="scientific">Siphoviridae sp. ctuvi3</name>
    <dbReference type="NCBI Taxonomy" id="2825718"/>
    <lineage>
        <taxon>Viruses</taxon>
        <taxon>Duplodnaviria</taxon>
        <taxon>Heunggongvirae</taxon>
        <taxon>Uroviricota</taxon>
        <taxon>Caudoviricetes</taxon>
    </lineage>
</organism>
<protein>
    <submittedName>
        <fullName evidence="1">Uncharacterized protein</fullName>
    </submittedName>
</protein>
<name>A0A8S5TZP2_9CAUD</name>
<proteinExistence type="predicted"/>